<dbReference type="RefSeq" id="WP_252113473.1">
    <property type="nucleotide sequence ID" value="NZ_JAMSCK010000004.1"/>
</dbReference>
<feature type="signal peptide" evidence="2">
    <location>
        <begin position="1"/>
        <end position="22"/>
    </location>
</feature>
<dbReference type="NCBIfam" id="TIGR04131">
    <property type="entry name" value="Bac_Flav_CTERM"/>
    <property type="match status" value="1"/>
</dbReference>
<feature type="domain" description="HYR" evidence="3">
    <location>
        <begin position="1932"/>
        <end position="2015"/>
    </location>
</feature>
<dbReference type="Pfam" id="PF02494">
    <property type="entry name" value="HYR"/>
    <property type="match status" value="3"/>
</dbReference>
<dbReference type="PANTHER" id="PTHR24273:SF32">
    <property type="entry name" value="HYALIN"/>
    <property type="match status" value="1"/>
</dbReference>
<name>A0ABT0Z2F4_9FLAO</name>
<feature type="chain" id="PRO_5045602933" evidence="2">
    <location>
        <begin position="23"/>
        <end position="2285"/>
    </location>
</feature>
<dbReference type="InterPro" id="IPR025667">
    <property type="entry name" value="SprB_repeat"/>
</dbReference>
<evidence type="ECO:0000256" key="1">
    <source>
        <dbReference type="ARBA" id="ARBA00022737"/>
    </source>
</evidence>
<dbReference type="Pfam" id="PF19081">
    <property type="entry name" value="Ig_7"/>
    <property type="match status" value="1"/>
</dbReference>
<sequence>MIWKITNSLLIALFLFSFGVSAQNTPDLRDCKDWNCPSNNFALDDVYLSLVDELGNTINPKLCNSGEVIKAKVMLNYTSNANNTINSTRVFADLVIDQDIIYINKYLGDVPGNSPPQSQQIYPNDNSSEDTFDWVCGTELRLENILVVWRTGGTGDLENNYSCSDYGKSQCETPVSTIVAAPLAVQFDYTVCREGGTTTVEYTSTTNGGIKPYTVQWDFTNDGTIDFTSIIQEGSDGGSSASYTTTSTSNFTTRLKVTDSDTPNVVSSITQLIENPSELDISEEITDIGCDESGTGAIDITVTGGTGDYTYEWTGPDFSSGTEDISGLNEGSYSITVTDEYGCVISATYNVDKVLPPSAASAGSDQSQCNTSAFTLAGNTPSAGSGEWTVVSGSANIANPSSPTSEVTLAAGVSATLRWTITNGDCSNFDEVSLINYEDVIADAGENQSQCNNSGFTLSGNAPSAGAGEWTVVSGSANIADSSSPTSGVTVAAGVSATLRWTITNGDCSDFDEVSLTNYEDVTADAGENQSQCNNSGFTLAGNTPSAGSGEWTVISGSANIADSSSPTSGVTVAAGVSATLRWTITNGDCSDFDEVSLTNYEDVTAYAGENQSQCNNSSFTLAGNTPSAGSGVWTVVSGSANISDSSSPTSGVTLAAGVSATLRWTITNGDCSDFDEVSLTNYEDVNADAGEDQSQCNNSSFTLAGNTPSAGSGVWTVVSGSANIANPSSPTSGVTVAAGVSATLRWTITNGDCSDFDEVGLTNYEDVTADAGEDQSQCNNSSFTLAGNTPSAGSGVWTVVSGSAIIANPSSPTSGVTVAAGVNATLRWTITNGDCSDFDEVSLTNYEDVTADAGENQSQCNNSSFTLSGNTPSVGAGEWTVVSGSANIADPGSPTSGVTVAAGVSATLRWTITNGDCLDFDEVLIENYELPAVPVSGGDQTVCSLDPTQTLTATATVPDGFSIVWYETATGGSPVSPTLDQVGSKTYYAEAVNDLTNCKSPSRTAVELEILPEITLTAEPNTVTCTGEQDGEITITNSANSTVTIYNSSNVDVTSNNGSLPAGIYTVIASESNDETDASCTKELMVSIEVRDNDSPQISVPEFLELEVCDATDITSENARFPLDEDGSGDIKDIFEAAGYTASDDQEIVSITYTDDVSMESGCRPVITRTFYVTDNCGSQAADSIVISLIDTTSPEFNETLPETEITVECDNVPAAAILTASDNCSEDILVNFTEEISGNDDECANVYTITRTWSAEDCSGNPVSHTQVVNVQDTTAPEFDQDLPEDEITVECDNIPDAPEFTATDNCSGTSEVIFSEEITGNDDECTNVYTIIRKWTTTDCASNENSFTQTIEVIDSVAPEFVEELPETELTVECDNIPEAVSLSATDNCSGDIDVVYTEVFTGQDDECPNEYTITRKWVATDCAMNEVSFTQVVNVIDSIAPEFNEAIPSDMTLECENFPDPSVITATDNCDPNVEVVYSESSDKENEEDKEYVVTRTWTAADCAGNEISASQKITVQNTGAPSFNENLPGDIIAECDAIPEPPVITASDNCVEELAVVFTEEFNGRDDECPNEYTVTRTWTATDDANNETSHTQIITIVDTTAPVFNEELPEPELTVECDSVPAPMTLTAMDNCSGEINVTFTEEFSGMDDECVNNYTITRNWMARDCAGHEISFTQTIKVEDTVAPVFNEELPETELTVECDSVPEAMSLTAMDNCSGSVEVGFEEIVSDKDSASDFNYNIMRTWTAVDCAGNETSFTQQIMVQDTSTPEITSCPEALTVPADMGICTASNVDLGMPVATDNCNSELTITNDAPDTFELGDTMVTWTVTDNAGNVTECTQLVTVIDDQAPVMETVEPIVVNNDPGICGAVVEYNMIGATDNCELASVELTEGPESGSVFDIGTTTVTYTATDLSGNTSTSSFTVTVNDTESPTIECPQVDTIIVEIGTTSVVVNYDAIVTTDNCEGTTVELIEGYGSGEEFPLGETIVTYRVTDAAGNSAECSFTVVVEEEELPDPPAPPSGSVTTAATCDQPTATITVETVEGLTYSIDGENYQESGMFADLAPGTYQVTAKDEFGQVSTAATITVEEPVAEEIMVADAPDLYNDGNDPAFNLFDLLIGDIDESGTWIDTDNTGALDNGFIDPSIMEAGTYTFTYELGGNCPSSTDVSVTILQGVVLVCTVDDVRGNISKVVTPNGDNQNDFFEVDRDTECGFTYDLMIFNRWGNKIFEAQNYQNNWDGYSQSSFTSSNQLPAGTYYYVLTVRNSDFEPIQGYIYLGTK</sequence>
<proteinExistence type="predicted"/>
<dbReference type="Proteomes" id="UP001155077">
    <property type="component" value="Unassembled WGS sequence"/>
</dbReference>
<reference evidence="4" key="1">
    <citation type="submission" date="2022-06" db="EMBL/GenBank/DDBJ databases">
        <title>Gramella sediminis sp. nov., isolated from deep-sea sediment of the Indian Ocean.</title>
        <authorList>
            <person name="Yang L."/>
        </authorList>
    </citation>
    <scope>NUCLEOTIDE SEQUENCE</scope>
    <source>
        <strain evidence="4">HMD3159</strain>
    </source>
</reference>
<evidence type="ECO:0000313" key="4">
    <source>
        <dbReference type="EMBL" id="MCM8569899.1"/>
    </source>
</evidence>
<dbReference type="InterPro" id="IPR026341">
    <property type="entry name" value="T9SS_type_B"/>
</dbReference>
<dbReference type="PANTHER" id="PTHR24273">
    <property type="entry name" value="FI04643P-RELATED"/>
    <property type="match status" value="1"/>
</dbReference>
<keyword evidence="1" id="KW-0677">Repeat</keyword>
<dbReference type="Pfam" id="PF13585">
    <property type="entry name" value="CHU_C"/>
    <property type="match status" value="1"/>
</dbReference>
<dbReference type="PROSITE" id="PS50825">
    <property type="entry name" value="HYR"/>
    <property type="match status" value="2"/>
</dbReference>
<feature type="domain" description="HYR" evidence="3">
    <location>
        <begin position="1769"/>
        <end position="1851"/>
    </location>
</feature>
<keyword evidence="5" id="KW-1185">Reference proteome</keyword>
<evidence type="ECO:0000259" key="3">
    <source>
        <dbReference type="PROSITE" id="PS50825"/>
    </source>
</evidence>
<protein>
    <submittedName>
        <fullName evidence="4">HYR domain-containing protein</fullName>
    </submittedName>
</protein>
<dbReference type="InterPro" id="IPR044023">
    <property type="entry name" value="Ig_7"/>
</dbReference>
<evidence type="ECO:0000256" key="2">
    <source>
        <dbReference type="SAM" id="SignalP"/>
    </source>
</evidence>
<dbReference type="EMBL" id="JAMSCK010000004">
    <property type="protein sequence ID" value="MCM8569899.1"/>
    <property type="molecule type" value="Genomic_DNA"/>
</dbReference>
<evidence type="ECO:0000313" key="5">
    <source>
        <dbReference type="Proteomes" id="UP001155077"/>
    </source>
</evidence>
<organism evidence="4 5">
    <name type="scientific">Gramella jeungdoensis</name>
    <dbReference type="NCBI Taxonomy" id="708091"/>
    <lineage>
        <taxon>Bacteria</taxon>
        <taxon>Pseudomonadati</taxon>
        <taxon>Bacteroidota</taxon>
        <taxon>Flavobacteriia</taxon>
        <taxon>Flavobacteriales</taxon>
        <taxon>Flavobacteriaceae</taxon>
        <taxon>Christiangramia</taxon>
    </lineage>
</organism>
<accession>A0ABT0Z2F4</accession>
<dbReference type="Pfam" id="PF23237">
    <property type="entry name" value="HYR_4C"/>
    <property type="match status" value="2"/>
</dbReference>
<dbReference type="InterPro" id="IPR057078">
    <property type="entry name" value="HYR-4C"/>
</dbReference>
<comment type="caution">
    <text evidence="4">The sequence shown here is derived from an EMBL/GenBank/DDBJ whole genome shotgun (WGS) entry which is preliminary data.</text>
</comment>
<dbReference type="Pfam" id="PF13573">
    <property type="entry name" value="SprB"/>
    <property type="match status" value="1"/>
</dbReference>
<dbReference type="InterPro" id="IPR013783">
    <property type="entry name" value="Ig-like_fold"/>
</dbReference>
<dbReference type="InterPro" id="IPR003410">
    <property type="entry name" value="HYR_dom"/>
</dbReference>
<dbReference type="Gene3D" id="2.60.40.10">
    <property type="entry name" value="Immunoglobulins"/>
    <property type="match status" value="3"/>
</dbReference>
<gene>
    <name evidence="4" type="ORF">NE848_10945</name>
</gene>
<keyword evidence="2" id="KW-0732">Signal</keyword>